<keyword evidence="1" id="KW-1133">Transmembrane helix</keyword>
<dbReference type="RefSeq" id="WP_282001751.1">
    <property type="nucleotide sequence ID" value="NZ_AP027151.1"/>
</dbReference>
<keyword evidence="1" id="KW-0472">Membrane</keyword>
<evidence type="ECO:0000313" key="3">
    <source>
        <dbReference type="EMBL" id="BDV41727.1"/>
    </source>
</evidence>
<protein>
    <submittedName>
        <fullName evidence="3">Uncharacterized protein</fullName>
    </submittedName>
</protein>
<keyword evidence="2" id="KW-0732">Signal</keyword>
<proteinExistence type="predicted"/>
<keyword evidence="4" id="KW-1185">Reference proteome</keyword>
<evidence type="ECO:0000256" key="1">
    <source>
        <dbReference type="SAM" id="Phobius"/>
    </source>
</evidence>
<evidence type="ECO:0000256" key="2">
    <source>
        <dbReference type="SAM" id="SignalP"/>
    </source>
</evidence>
<evidence type="ECO:0000313" key="4">
    <source>
        <dbReference type="Proteomes" id="UP001317705"/>
    </source>
</evidence>
<gene>
    <name evidence="3" type="ORF">GURASL_06500</name>
</gene>
<name>A0ABM8EH59_9BACT</name>
<keyword evidence="1" id="KW-0812">Transmembrane</keyword>
<dbReference type="Proteomes" id="UP001317705">
    <property type="component" value="Chromosome"/>
</dbReference>
<dbReference type="EMBL" id="AP027151">
    <property type="protein sequence ID" value="BDV41727.1"/>
    <property type="molecule type" value="Genomic_DNA"/>
</dbReference>
<feature type="signal peptide" evidence="2">
    <location>
        <begin position="1"/>
        <end position="20"/>
    </location>
</feature>
<accession>A0ABM8EH59</accession>
<sequence>MKAIRLTALTLLAVPAAALAASGAEREGNGFLVILFLAFGALIIVFQLIPGLVLFGSMLKGLFTRSDPENSSAEGNGNNAV</sequence>
<feature type="transmembrane region" description="Helical" evidence="1">
    <location>
        <begin position="30"/>
        <end position="55"/>
    </location>
</feature>
<organism evidence="3 4">
    <name type="scientific">Geotalea uraniireducens</name>
    <dbReference type="NCBI Taxonomy" id="351604"/>
    <lineage>
        <taxon>Bacteria</taxon>
        <taxon>Pseudomonadati</taxon>
        <taxon>Thermodesulfobacteriota</taxon>
        <taxon>Desulfuromonadia</taxon>
        <taxon>Geobacterales</taxon>
        <taxon>Geobacteraceae</taxon>
        <taxon>Geotalea</taxon>
    </lineage>
</organism>
<feature type="chain" id="PRO_5047002789" evidence="2">
    <location>
        <begin position="21"/>
        <end position="81"/>
    </location>
</feature>
<reference evidence="3 4" key="1">
    <citation type="submission" date="2022-12" db="EMBL/GenBank/DDBJ databases">
        <title>Polyphasic characterization of Geotalea uranireducens NIT-SL11 newly isolated from a complex of sewage sludge and microbially reduced graphene oxide.</title>
        <authorList>
            <person name="Xie L."/>
            <person name="Yoshida N."/>
            <person name="Meng L."/>
        </authorList>
    </citation>
    <scope>NUCLEOTIDE SEQUENCE [LARGE SCALE GENOMIC DNA]</scope>
    <source>
        <strain evidence="3 4">NIT-SL11</strain>
    </source>
</reference>